<feature type="region of interest" description="Disordered" evidence="1">
    <location>
        <begin position="105"/>
        <end position="157"/>
    </location>
</feature>
<keyword evidence="3" id="KW-1185">Reference proteome</keyword>
<organism evidence="2 3">
    <name type="scientific">Fomitopsis schrenkii</name>
    <name type="common">Brown rot fungus</name>
    <dbReference type="NCBI Taxonomy" id="2126942"/>
    <lineage>
        <taxon>Eukaryota</taxon>
        <taxon>Fungi</taxon>
        <taxon>Dikarya</taxon>
        <taxon>Basidiomycota</taxon>
        <taxon>Agaricomycotina</taxon>
        <taxon>Agaricomycetes</taxon>
        <taxon>Polyporales</taxon>
        <taxon>Fomitopsis</taxon>
    </lineage>
</organism>
<dbReference type="Proteomes" id="UP000015241">
    <property type="component" value="Unassembled WGS sequence"/>
</dbReference>
<evidence type="ECO:0000256" key="1">
    <source>
        <dbReference type="SAM" id="MobiDB-lite"/>
    </source>
</evidence>
<feature type="compositionally biased region" description="Basic and acidic residues" evidence="1">
    <location>
        <begin position="10"/>
        <end position="19"/>
    </location>
</feature>
<proteinExistence type="predicted"/>
<reference evidence="2 3" key="1">
    <citation type="journal article" date="2012" name="Science">
        <title>The Paleozoic origin of enzymatic lignin decomposition reconstructed from 31 fungal genomes.</title>
        <authorList>
            <person name="Floudas D."/>
            <person name="Binder M."/>
            <person name="Riley R."/>
            <person name="Barry K."/>
            <person name="Blanchette R.A."/>
            <person name="Henrissat B."/>
            <person name="Martinez A.T."/>
            <person name="Otillar R."/>
            <person name="Spatafora J.W."/>
            <person name="Yadav J.S."/>
            <person name="Aerts A."/>
            <person name="Benoit I."/>
            <person name="Boyd A."/>
            <person name="Carlson A."/>
            <person name="Copeland A."/>
            <person name="Coutinho P.M."/>
            <person name="de Vries R.P."/>
            <person name="Ferreira P."/>
            <person name="Findley K."/>
            <person name="Foster B."/>
            <person name="Gaskell J."/>
            <person name="Glotzer D."/>
            <person name="Gorecki P."/>
            <person name="Heitman J."/>
            <person name="Hesse C."/>
            <person name="Hori C."/>
            <person name="Igarashi K."/>
            <person name="Jurgens J.A."/>
            <person name="Kallen N."/>
            <person name="Kersten P."/>
            <person name="Kohler A."/>
            <person name="Kuees U."/>
            <person name="Kumar T.K.A."/>
            <person name="Kuo A."/>
            <person name="LaButti K."/>
            <person name="Larrondo L.F."/>
            <person name="Lindquist E."/>
            <person name="Ling A."/>
            <person name="Lombard V."/>
            <person name="Lucas S."/>
            <person name="Lundell T."/>
            <person name="Martin R."/>
            <person name="McLaughlin D.J."/>
            <person name="Morgenstern I."/>
            <person name="Morin E."/>
            <person name="Murat C."/>
            <person name="Nagy L.G."/>
            <person name="Nolan M."/>
            <person name="Ohm R.A."/>
            <person name="Patyshakuliyeva A."/>
            <person name="Rokas A."/>
            <person name="Ruiz-Duenas F.J."/>
            <person name="Sabat G."/>
            <person name="Salamov A."/>
            <person name="Samejima M."/>
            <person name="Schmutz J."/>
            <person name="Slot J.C."/>
            <person name="St John F."/>
            <person name="Stenlid J."/>
            <person name="Sun H."/>
            <person name="Sun S."/>
            <person name="Syed K."/>
            <person name="Tsang A."/>
            <person name="Wiebenga A."/>
            <person name="Young D."/>
            <person name="Pisabarro A."/>
            <person name="Eastwood D.C."/>
            <person name="Martin F."/>
            <person name="Cullen D."/>
            <person name="Grigoriev I.V."/>
            <person name="Hibbett D.S."/>
        </authorList>
    </citation>
    <scope>NUCLEOTIDE SEQUENCE</scope>
    <source>
        <strain evidence="3">FP-58527</strain>
    </source>
</reference>
<gene>
    <name evidence="2" type="ORF">FOMPIDRAFT_92475</name>
</gene>
<feature type="region of interest" description="Disordered" evidence="1">
    <location>
        <begin position="1"/>
        <end position="35"/>
    </location>
</feature>
<dbReference type="HOGENOM" id="CLU_1677918_0_0_1"/>
<evidence type="ECO:0000313" key="2">
    <source>
        <dbReference type="EMBL" id="EPS99970.1"/>
    </source>
</evidence>
<feature type="compositionally biased region" description="Low complexity" evidence="1">
    <location>
        <begin position="108"/>
        <end position="125"/>
    </location>
</feature>
<dbReference type="EMBL" id="KE504152">
    <property type="protein sequence ID" value="EPS99970.1"/>
    <property type="molecule type" value="Genomic_DNA"/>
</dbReference>
<accession>S8FEQ2</accession>
<name>S8FEQ2_FOMSC</name>
<dbReference type="AlphaFoldDB" id="S8FEQ2"/>
<dbReference type="InParanoid" id="S8FEQ2"/>
<evidence type="ECO:0000313" key="3">
    <source>
        <dbReference type="Proteomes" id="UP000015241"/>
    </source>
</evidence>
<protein>
    <submittedName>
        <fullName evidence="2">Uncharacterized protein</fullName>
    </submittedName>
</protein>
<feature type="compositionally biased region" description="Basic and acidic residues" evidence="1">
    <location>
        <begin position="128"/>
        <end position="147"/>
    </location>
</feature>
<sequence>MKTDDEEGDGVNRQEEHEGTTTQGMPSPVVATLSPPLFRPPHLMPASTGVSTCYKLVVHPTSHEHRRPGYWRGKIPPGNMVALATLDRHHHLLVSWMSSAQTRLANGSSRASTARSWSSVVTSTAHDSSSRRLRLDEEEAKKQKEWEAICGGSRPTR</sequence>